<protein>
    <submittedName>
        <fullName evidence="1">Uncharacterized protein</fullName>
    </submittedName>
</protein>
<organism evidence="1 2">
    <name type="scientific">Phytophthora aleatoria</name>
    <dbReference type="NCBI Taxonomy" id="2496075"/>
    <lineage>
        <taxon>Eukaryota</taxon>
        <taxon>Sar</taxon>
        <taxon>Stramenopiles</taxon>
        <taxon>Oomycota</taxon>
        <taxon>Peronosporomycetes</taxon>
        <taxon>Peronosporales</taxon>
        <taxon>Peronosporaceae</taxon>
        <taxon>Phytophthora</taxon>
    </lineage>
</organism>
<comment type="caution">
    <text evidence="1">The sequence shown here is derived from an EMBL/GenBank/DDBJ whole genome shotgun (WGS) entry which is preliminary data.</text>
</comment>
<dbReference type="Proteomes" id="UP000709295">
    <property type="component" value="Unassembled WGS sequence"/>
</dbReference>
<evidence type="ECO:0000313" key="2">
    <source>
        <dbReference type="Proteomes" id="UP000709295"/>
    </source>
</evidence>
<dbReference type="AlphaFoldDB" id="A0A8J5M1B2"/>
<proteinExistence type="predicted"/>
<sequence>MSVPFQVAQQMDLSSKVKEIPLVSTKVEVQDLIGKTQLSDGIRTLVWLTCSGKEMV</sequence>
<reference evidence="1" key="1">
    <citation type="submission" date="2021-01" db="EMBL/GenBank/DDBJ databases">
        <title>Phytophthora aleatoria, a newly-described species from Pinus radiata is distinct from Phytophthora cactorum isolates based on comparative genomics.</title>
        <authorList>
            <person name="Mcdougal R."/>
            <person name="Panda P."/>
            <person name="Williams N."/>
            <person name="Studholme D.J."/>
        </authorList>
    </citation>
    <scope>NUCLEOTIDE SEQUENCE</scope>
    <source>
        <strain evidence="1">NZFS 4037</strain>
    </source>
</reference>
<gene>
    <name evidence="1" type="ORF">JG688_00010972</name>
</gene>
<name>A0A8J5M1B2_9STRA</name>
<keyword evidence="2" id="KW-1185">Reference proteome</keyword>
<accession>A0A8J5M1B2</accession>
<dbReference type="EMBL" id="JAENGY010000730">
    <property type="protein sequence ID" value="KAG6957451.1"/>
    <property type="molecule type" value="Genomic_DNA"/>
</dbReference>
<evidence type="ECO:0000313" key="1">
    <source>
        <dbReference type="EMBL" id="KAG6957451.1"/>
    </source>
</evidence>